<dbReference type="Proteomes" id="UP001438707">
    <property type="component" value="Unassembled WGS sequence"/>
</dbReference>
<dbReference type="GO" id="GO:0005737">
    <property type="term" value="C:cytoplasm"/>
    <property type="evidence" value="ECO:0007669"/>
    <property type="project" value="TreeGrafter"/>
</dbReference>
<sequence>MLCRSPDVTISEPADPSRPHPAFPCHGGIILEVIKTLRCPSACSSSGGNMQRNAFSRTPDLSPGMVRTPMALGKTMIHLASLLDAPGTTLQSLYIFISDRYRAVRTDIQAQQLSSAETCFWLAQQARFHAWAQHELCEQSEGGVGNLVFVFDAYQNLQQLNNTLDMLSAMLQGLHTSVGDYTVTDIELEAEITAYQLLLLVTSGMSRQEVLGPLQSAVLSSGHVSIALRLQSAFALGDGLAYLALIREAPYLVQCLAHQHAPAMRCIALEQLAEAYPPSRGKFGGAMPLSWLAHALLLNSSQQAAAVAVAAGFHLDDHDRFHAQKGFKAADVPAMPKEAKQHLMVQQRADCISRMSLQPLSANLQFRHPEMSQEPEAVSQLSRLAL</sequence>
<dbReference type="Gene3D" id="1.25.40.990">
    <property type="match status" value="1"/>
</dbReference>
<evidence type="ECO:0000313" key="2">
    <source>
        <dbReference type="EMBL" id="KAK9831698.1"/>
    </source>
</evidence>
<dbReference type="Pfam" id="PF03399">
    <property type="entry name" value="SAC3_GANP"/>
    <property type="match status" value="1"/>
</dbReference>
<dbReference type="EMBL" id="JALJOS010000013">
    <property type="protein sequence ID" value="KAK9831698.1"/>
    <property type="molecule type" value="Genomic_DNA"/>
</dbReference>
<keyword evidence="3" id="KW-1185">Reference proteome</keyword>
<evidence type="ECO:0000313" key="3">
    <source>
        <dbReference type="Proteomes" id="UP001438707"/>
    </source>
</evidence>
<dbReference type="InterPro" id="IPR005062">
    <property type="entry name" value="SAC3/GANP/THP3_conserved"/>
</dbReference>
<dbReference type="GO" id="GO:0006406">
    <property type="term" value="P:mRNA export from nucleus"/>
    <property type="evidence" value="ECO:0007669"/>
    <property type="project" value="TreeGrafter"/>
</dbReference>
<dbReference type="AlphaFoldDB" id="A0AAW1RDH2"/>
<dbReference type="InterPro" id="IPR045107">
    <property type="entry name" value="SAC3/GANP/THP3"/>
</dbReference>
<organism evidence="2 3">
    <name type="scientific">Apatococcus lobatus</name>
    <dbReference type="NCBI Taxonomy" id="904363"/>
    <lineage>
        <taxon>Eukaryota</taxon>
        <taxon>Viridiplantae</taxon>
        <taxon>Chlorophyta</taxon>
        <taxon>core chlorophytes</taxon>
        <taxon>Trebouxiophyceae</taxon>
        <taxon>Chlorellales</taxon>
        <taxon>Chlorellaceae</taxon>
        <taxon>Apatococcus</taxon>
    </lineage>
</organism>
<comment type="caution">
    <text evidence="2">The sequence shown here is derived from an EMBL/GenBank/DDBJ whole genome shotgun (WGS) entry which is preliminary data.</text>
</comment>
<dbReference type="GO" id="GO:0070390">
    <property type="term" value="C:transcription export complex 2"/>
    <property type="evidence" value="ECO:0007669"/>
    <property type="project" value="TreeGrafter"/>
</dbReference>
<feature type="domain" description="SAC3/GANP/THP3 conserved" evidence="1">
    <location>
        <begin position="59"/>
        <end position="315"/>
    </location>
</feature>
<name>A0AAW1RDH2_9CHLO</name>
<reference evidence="2 3" key="1">
    <citation type="journal article" date="2024" name="Nat. Commun.">
        <title>Phylogenomics reveals the evolutionary origins of lichenization in chlorophyte algae.</title>
        <authorList>
            <person name="Puginier C."/>
            <person name="Libourel C."/>
            <person name="Otte J."/>
            <person name="Skaloud P."/>
            <person name="Haon M."/>
            <person name="Grisel S."/>
            <person name="Petersen M."/>
            <person name="Berrin J.G."/>
            <person name="Delaux P.M."/>
            <person name="Dal Grande F."/>
            <person name="Keller J."/>
        </authorList>
    </citation>
    <scope>NUCLEOTIDE SEQUENCE [LARGE SCALE GENOMIC DNA]</scope>
    <source>
        <strain evidence="2 3">SAG 2145</strain>
    </source>
</reference>
<evidence type="ECO:0000259" key="1">
    <source>
        <dbReference type="Pfam" id="PF03399"/>
    </source>
</evidence>
<accession>A0AAW1RDH2</accession>
<protein>
    <recommendedName>
        <fullName evidence="1">SAC3/GANP/THP3 conserved domain-containing protein</fullName>
    </recommendedName>
</protein>
<gene>
    <name evidence="2" type="ORF">WJX74_006472</name>
</gene>
<dbReference type="PANTHER" id="PTHR12436:SF3">
    <property type="entry name" value="GERMINAL-CENTER ASSOCIATED NUCLEAR PROTEIN"/>
    <property type="match status" value="1"/>
</dbReference>
<proteinExistence type="predicted"/>
<dbReference type="PANTHER" id="PTHR12436">
    <property type="entry name" value="80 KDA MCM3-ASSOCIATED PROTEIN"/>
    <property type="match status" value="1"/>
</dbReference>